<gene>
    <name evidence="2" type="primary">capB_1</name>
    <name evidence="2" type="ORF">Poly59_44410</name>
</gene>
<proteinExistence type="predicted"/>
<organism evidence="2 3">
    <name type="scientific">Rubripirellula reticaptiva</name>
    <dbReference type="NCBI Taxonomy" id="2528013"/>
    <lineage>
        <taxon>Bacteria</taxon>
        <taxon>Pseudomonadati</taxon>
        <taxon>Planctomycetota</taxon>
        <taxon>Planctomycetia</taxon>
        <taxon>Pirellulales</taxon>
        <taxon>Pirellulaceae</taxon>
        <taxon>Rubripirellula</taxon>
    </lineage>
</organism>
<accession>A0A5C6EQD7</accession>
<name>A0A5C6EQD7_9BACT</name>
<dbReference type="OrthoDB" id="2884at2"/>
<dbReference type="SUPFAM" id="SSF53623">
    <property type="entry name" value="MurD-like peptide ligases, catalytic domain"/>
    <property type="match status" value="1"/>
</dbReference>
<dbReference type="Gene3D" id="3.40.1190.10">
    <property type="entry name" value="Mur-like, catalytic domain"/>
    <property type="match status" value="1"/>
</dbReference>
<comment type="caution">
    <text evidence="2">The sequence shown here is derived from an EMBL/GenBank/DDBJ whole genome shotgun (WGS) entry which is preliminary data.</text>
</comment>
<protein>
    <submittedName>
        <fullName evidence="2">Capsule biosynthesis protein CapB</fullName>
    </submittedName>
</protein>
<dbReference type="GO" id="GO:0005524">
    <property type="term" value="F:ATP binding"/>
    <property type="evidence" value="ECO:0007669"/>
    <property type="project" value="InterPro"/>
</dbReference>
<evidence type="ECO:0000256" key="1">
    <source>
        <dbReference type="SAM" id="SignalP"/>
    </source>
</evidence>
<dbReference type="EMBL" id="SJPX01000004">
    <property type="protein sequence ID" value="TWU49816.1"/>
    <property type="molecule type" value="Genomic_DNA"/>
</dbReference>
<dbReference type="InterPro" id="IPR050061">
    <property type="entry name" value="MurCDEF_pg_biosynth"/>
</dbReference>
<keyword evidence="3" id="KW-1185">Reference proteome</keyword>
<dbReference type="RefSeq" id="WP_146536011.1">
    <property type="nucleotide sequence ID" value="NZ_SJPX01000004.1"/>
</dbReference>
<dbReference type="AlphaFoldDB" id="A0A5C6EQD7"/>
<feature type="chain" id="PRO_5022769344" evidence="1">
    <location>
        <begin position="18"/>
        <end position="418"/>
    </location>
</feature>
<reference evidence="2 3" key="1">
    <citation type="submission" date="2019-02" db="EMBL/GenBank/DDBJ databases">
        <title>Deep-cultivation of Planctomycetes and their phenomic and genomic characterization uncovers novel biology.</title>
        <authorList>
            <person name="Wiegand S."/>
            <person name="Jogler M."/>
            <person name="Boedeker C."/>
            <person name="Pinto D."/>
            <person name="Vollmers J."/>
            <person name="Rivas-Marin E."/>
            <person name="Kohn T."/>
            <person name="Peeters S.H."/>
            <person name="Heuer A."/>
            <person name="Rast P."/>
            <person name="Oberbeckmann S."/>
            <person name="Bunk B."/>
            <person name="Jeske O."/>
            <person name="Meyerdierks A."/>
            <person name="Storesund J.E."/>
            <person name="Kallscheuer N."/>
            <person name="Luecker S."/>
            <person name="Lage O.M."/>
            <person name="Pohl T."/>
            <person name="Merkel B.J."/>
            <person name="Hornburger P."/>
            <person name="Mueller R.-W."/>
            <person name="Bruemmer F."/>
            <person name="Labrenz M."/>
            <person name="Spormann A.M."/>
            <person name="Op Den Camp H."/>
            <person name="Overmann J."/>
            <person name="Amann R."/>
            <person name="Jetten M.S.M."/>
            <person name="Mascher T."/>
            <person name="Medema M.H."/>
            <person name="Devos D.P."/>
            <person name="Kaster A.-K."/>
            <person name="Ovreas L."/>
            <person name="Rohde M."/>
            <person name="Galperin M.Y."/>
            <person name="Jogler C."/>
        </authorList>
    </citation>
    <scope>NUCLEOTIDE SEQUENCE [LARGE SCALE GENOMIC DNA]</scope>
    <source>
        <strain evidence="2 3">Poly59</strain>
    </source>
</reference>
<keyword evidence="1" id="KW-0732">Signal</keyword>
<evidence type="ECO:0000313" key="3">
    <source>
        <dbReference type="Proteomes" id="UP000317977"/>
    </source>
</evidence>
<dbReference type="InterPro" id="IPR008337">
    <property type="entry name" value="Capsule_biosynth_CapB"/>
</dbReference>
<dbReference type="PANTHER" id="PTHR43445:SF1">
    <property type="entry name" value="PGA SYNTHASE CAPB"/>
    <property type="match status" value="1"/>
</dbReference>
<dbReference type="PRINTS" id="PR01758">
    <property type="entry name" value="CAPSULEPROTB"/>
</dbReference>
<dbReference type="PANTHER" id="PTHR43445">
    <property type="entry name" value="UDP-N-ACETYLMURAMATE--L-ALANINE LIGASE-RELATED"/>
    <property type="match status" value="1"/>
</dbReference>
<dbReference type="NCBIfam" id="TIGR04012">
    <property type="entry name" value="poly_gGlu_PgsB"/>
    <property type="match status" value="1"/>
</dbReference>
<dbReference type="GO" id="GO:0016020">
    <property type="term" value="C:membrane"/>
    <property type="evidence" value="ECO:0007669"/>
    <property type="project" value="InterPro"/>
</dbReference>
<dbReference type="Proteomes" id="UP000317977">
    <property type="component" value="Unassembled WGS sequence"/>
</dbReference>
<dbReference type="InterPro" id="IPR036565">
    <property type="entry name" value="Mur-like_cat_sf"/>
</dbReference>
<dbReference type="GO" id="GO:0045227">
    <property type="term" value="P:capsule polysaccharide biosynthetic process"/>
    <property type="evidence" value="ECO:0007669"/>
    <property type="project" value="InterPro"/>
</dbReference>
<evidence type="ECO:0000313" key="2">
    <source>
        <dbReference type="EMBL" id="TWU49816.1"/>
    </source>
</evidence>
<sequence precursor="true">MLSLGLIAGGTAALAAAACAENAWHQRNLRRIPIRIHVNGTRGKSSVVRLIAGGLRAGNIRTCAKTTGTVPRMIFPDGSEATVFRPSRANIMEQRRIVRAASLLKADALVVECMALQPQLQSICELKLVQSTHGVITNARADHLDVMGPDVTGVTRALCGTVPVGGTLYTAEQRRGPRTEMAKAALDRGSDMVPILDDAIAEISWEDLDGFSHIEHPDNVALALRICGDLGVDRQTALQGMWNATADPGVMRLFHVGESNQPMVFVSAFAANDPESTGHSWNTLVKRYESVERRIALFNCREDRVDRSLQLAEACVRWQPADHYVLSGTGTEAFARKAIQSGLSKDRLTIADSEPTPKLLHLLRGQSGRSSMVMGMGNIAGPGMELLDFFQSTQATKWAPAANQHRFSSDELVVKEAA</sequence>
<feature type="signal peptide" evidence="1">
    <location>
        <begin position="1"/>
        <end position="17"/>
    </location>
</feature>